<name>N1PNU4_DOTSN</name>
<dbReference type="InterPro" id="IPR029058">
    <property type="entry name" value="AB_hydrolase_fold"/>
</dbReference>
<dbReference type="Proteomes" id="UP000016933">
    <property type="component" value="Unassembled WGS sequence"/>
</dbReference>
<dbReference type="AlphaFoldDB" id="N1PNU4"/>
<gene>
    <name evidence="1" type="ORF">DOTSEDRAFT_34991</name>
</gene>
<dbReference type="STRING" id="675120.N1PNU4"/>
<evidence type="ECO:0000313" key="1">
    <source>
        <dbReference type="EMBL" id="EME44593.1"/>
    </source>
</evidence>
<dbReference type="InterPro" id="IPR052897">
    <property type="entry name" value="Sec-Metab_Biosynth_Hydrolase"/>
</dbReference>
<accession>N1PNU4</accession>
<sequence>MSPSNTTMILVPGAWHTADCFTSLSEECGIWLHDRSRHPASVGHEERLPNFSPDIDAIRSSIQGAANAGANVVLVGHFYGSIPSSEARQGLLKKDAAAGQGGVT</sequence>
<protein>
    <recommendedName>
        <fullName evidence="3">AB hydrolase-1 domain-containing protein</fullName>
    </recommendedName>
</protein>
<dbReference type="Gene3D" id="3.40.50.1820">
    <property type="entry name" value="alpha/beta hydrolase"/>
    <property type="match status" value="1"/>
</dbReference>
<reference evidence="1 2" key="2">
    <citation type="journal article" date="2012" name="PLoS Pathog.">
        <title>Diverse lifestyles and strategies of plant pathogenesis encoded in the genomes of eighteen Dothideomycetes fungi.</title>
        <authorList>
            <person name="Ohm R.A."/>
            <person name="Feau N."/>
            <person name="Henrissat B."/>
            <person name="Schoch C.L."/>
            <person name="Horwitz B.A."/>
            <person name="Barry K.W."/>
            <person name="Condon B.J."/>
            <person name="Copeland A.C."/>
            <person name="Dhillon B."/>
            <person name="Glaser F."/>
            <person name="Hesse C.N."/>
            <person name="Kosti I."/>
            <person name="LaButti K."/>
            <person name="Lindquist E.A."/>
            <person name="Lucas S."/>
            <person name="Salamov A.A."/>
            <person name="Bradshaw R.E."/>
            <person name="Ciuffetti L."/>
            <person name="Hamelin R.C."/>
            <person name="Kema G.H.J."/>
            <person name="Lawrence C."/>
            <person name="Scott J.A."/>
            <person name="Spatafora J.W."/>
            <person name="Turgeon B.G."/>
            <person name="de Wit P.J.G.M."/>
            <person name="Zhong S."/>
            <person name="Goodwin S.B."/>
            <person name="Grigoriev I.V."/>
        </authorList>
    </citation>
    <scope>NUCLEOTIDE SEQUENCE [LARGE SCALE GENOMIC DNA]</scope>
    <source>
        <strain evidence="2">NZE10 / CBS 128990</strain>
    </source>
</reference>
<evidence type="ECO:0000313" key="2">
    <source>
        <dbReference type="Proteomes" id="UP000016933"/>
    </source>
</evidence>
<evidence type="ECO:0008006" key="3">
    <source>
        <dbReference type="Google" id="ProtNLM"/>
    </source>
</evidence>
<dbReference type="OrthoDB" id="1263307at2759"/>
<organism evidence="1 2">
    <name type="scientific">Dothistroma septosporum (strain NZE10 / CBS 128990)</name>
    <name type="common">Red band needle blight fungus</name>
    <name type="synonym">Mycosphaerella pini</name>
    <dbReference type="NCBI Taxonomy" id="675120"/>
    <lineage>
        <taxon>Eukaryota</taxon>
        <taxon>Fungi</taxon>
        <taxon>Dikarya</taxon>
        <taxon>Ascomycota</taxon>
        <taxon>Pezizomycotina</taxon>
        <taxon>Dothideomycetes</taxon>
        <taxon>Dothideomycetidae</taxon>
        <taxon>Mycosphaerellales</taxon>
        <taxon>Mycosphaerellaceae</taxon>
        <taxon>Dothistroma</taxon>
    </lineage>
</organism>
<dbReference type="PANTHER" id="PTHR37017">
    <property type="entry name" value="AB HYDROLASE-1 DOMAIN-CONTAINING PROTEIN-RELATED"/>
    <property type="match status" value="1"/>
</dbReference>
<dbReference type="PANTHER" id="PTHR37017:SF11">
    <property type="entry name" value="ESTERASE_LIPASE_THIOESTERASE DOMAIN-CONTAINING PROTEIN"/>
    <property type="match status" value="1"/>
</dbReference>
<proteinExistence type="predicted"/>
<keyword evidence="2" id="KW-1185">Reference proteome</keyword>
<dbReference type="HOGENOM" id="CLU_2250073_0_0_1"/>
<dbReference type="EMBL" id="KB446539">
    <property type="protein sequence ID" value="EME44593.1"/>
    <property type="molecule type" value="Genomic_DNA"/>
</dbReference>
<reference evidence="2" key="1">
    <citation type="journal article" date="2012" name="PLoS Genet.">
        <title>The genomes of the fungal plant pathogens Cladosporium fulvum and Dothistroma septosporum reveal adaptation to different hosts and lifestyles but also signatures of common ancestry.</title>
        <authorList>
            <person name="de Wit P.J.G.M."/>
            <person name="van der Burgt A."/>
            <person name="Oekmen B."/>
            <person name="Stergiopoulos I."/>
            <person name="Abd-Elsalam K.A."/>
            <person name="Aerts A.L."/>
            <person name="Bahkali A.H."/>
            <person name="Beenen H.G."/>
            <person name="Chettri P."/>
            <person name="Cox M.P."/>
            <person name="Datema E."/>
            <person name="de Vries R.P."/>
            <person name="Dhillon B."/>
            <person name="Ganley A.R."/>
            <person name="Griffiths S.A."/>
            <person name="Guo Y."/>
            <person name="Hamelin R.C."/>
            <person name="Henrissat B."/>
            <person name="Kabir M.S."/>
            <person name="Jashni M.K."/>
            <person name="Kema G."/>
            <person name="Klaubauf S."/>
            <person name="Lapidus A."/>
            <person name="Levasseur A."/>
            <person name="Lindquist E."/>
            <person name="Mehrabi R."/>
            <person name="Ohm R.A."/>
            <person name="Owen T.J."/>
            <person name="Salamov A."/>
            <person name="Schwelm A."/>
            <person name="Schijlen E."/>
            <person name="Sun H."/>
            <person name="van den Burg H.A."/>
            <person name="van Ham R.C.H.J."/>
            <person name="Zhang S."/>
            <person name="Goodwin S.B."/>
            <person name="Grigoriev I.V."/>
            <person name="Collemare J."/>
            <person name="Bradshaw R.E."/>
        </authorList>
    </citation>
    <scope>NUCLEOTIDE SEQUENCE [LARGE SCALE GENOMIC DNA]</scope>
    <source>
        <strain evidence="2">NZE10 / CBS 128990</strain>
    </source>
</reference>